<name>A0A4Y9JVK8_9PAST</name>
<dbReference type="RefSeq" id="WP_135058107.1">
    <property type="nucleotide sequence ID" value="NZ_JADGLC010000024.1"/>
</dbReference>
<dbReference type="Proteomes" id="UP000297396">
    <property type="component" value="Unassembled WGS sequence"/>
</dbReference>
<dbReference type="Gene3D" id="2.40.160.90">
    <property type="match status" value="1"/>
</dbReference>
<evidence type="ECO:0000259" key="3">
    <source>
        <dbReference type="Pfam" id="PF08794"/>
    </source>
</evidence>
<evidence type="ECO:0000256" key="1">
    <source>
        <dbReference type="SAM" id="MobiDB-lite"/>
    </source>
</evidence>
<accession>A0A4Y9JVK8</accession>
<dbReference type="Pfam" id="PF08794">
    <property type="entry name" value="FHBP_C"/>
    <property type="match status" value="1"/>
</dbReference>
<keyword evidence="2" id="KW-0732">Signal</keyword>
<evidence type="ECO:0000313" key="5">
    <source>
        <dbReference type="Proteomes" id="UP000297396"/>
    </source>
</evidence>
<feature type="domain" description="Factor H binding protein-like C-terminal" evidence="3">
    <location>
        <begin position="428"/>
        <end position="514"/>
    </location>
</feature>
<feature type="chain" id="PRO_5021431391" description="Factor H binding protein-like C-terminal domain-containing protein" evidence="2">
    <location>
        <begin position="25"/>
        <end position="536"/>
    </location>
</feature>
<dbReference type="PROSITE" id="PS51257">
    <property type="entry name" value="PROKAR_LIPOPROTEIN"/>
    <property type="match status" value="1"/>
</dbReference>
<feature type="region of interest" description="Disordered" evidence="1">
    <location>
        <begin position="92"/>
        <end position="118"/>
    </location>
</feature>
<comment type="caution">
    <text evidence="4">The sequence shown here is derived from an EMBL/GenBank/DDBJ whole genome shotgun (WGS) entry which is preliminary data.</text>
</comment>
<evidence type="ECO:0000313" key="4">
    <source>
        <dbReference type="EMBL" id="TFV08547.1"/>
    </source>
</evidence>
<dbReference type="InterPro" id="IPR014902">
    <property type="entry name" value="FHBP-like_C"/>
</dbReference>
<dbReference type="SUPFAM" id="SSF56925">
    <property type="entry name" value="OMPA-like"/>
    <property type="match status" value="1"/>
</dbReference>
<sequence>MKLKNLSVATALLLALTGCGSSGGGNSNPNSNTAINNDQTTQAQLKKQKVELQALKDRLSQAQNDKQAAENKLKQAEQLSVQDLNKAKQALASAEQRLNESQKALQDEQAKTQQAAKKAKADLAKEMAAREKAVKELETKLVNDKILNRDKVLKFALQSGLPQGWANELADDLQNKSKAEVADEVLNAHKTITLRQLARNYGLNNQDARQFARENKNSTLYEAETLLESRRDEIQQKRQLLMNEIFALAKEKGLPEWEARNFAYARNHTDKESAVEDLNNYVTEKAERETKINELIDLAKEKGLEDWEAQNFANSNAENDQVTVLNNLEQFIIDRAVAKADEIKGRIGENIPQGFTSKYDDKTKSIYNHKAQEIGKERTYKDIYNQKYSIIAAKYEANEIFQDPESARKDYLLSIQPSGQFGGFETKVLPTEGNATYKGLGFTAERQGDLTYTVDFAKKEGEGEITGLKDLGTLHLDKGNIVRPFNYDEWGLGINSSMTAEEWKDQNVTGQYQLFVEDQTQSDSPRLKRCVSVRLI</sequence>
<gene>
    <name evidence="4" type="ORF">E4T80_10275</name>
</gene>
<dbReference type="EMBL" id="SPPA01000024">
    <property type="protein sequence ID" value="TFV08547.1"/>
    <property type="molecule type" value="Genomic_DNA"/>
</dbReference>
<dbReference type="OrthoDB" id="5688196at2"/>
<feature type="compositionally biased region" description="Basic and acidic residues" evidence="1">
    <location>
        <begin position="97"/>
        <end position="110"/>
    </location>
</feature>
<protein>
    <recommendedName>
        <fullName evidence="3">Factor H binding protein-like C-terminal domain-containing protein</fullName>
    </recommendedName>
</protein>
<reference evidence="4 5" key="1">
    <citation type="submission" date="2019-03" db="EMBL/GenBank/DDBJ databases">
        <title>Diversity of the mouse oral microbiome.</title>
        <authorList>
            <person name="Joseph S."/>
            <person name="Aduse-Opoku J."/>
            <person name="Curtis M."/>
            <person name="Wade W."/>
            <person name="Hashim A."/>
        </authorList>
    </citation>
    <scope>NUCLEOTIDE SEQUENCE [LARGE SCALE GENOMIC DNA]</scope>
    <source>
        <strain evidence="4 5">WT12</strain>
    </source>
</reference>
<feature type="signal peptide" evidence="2">
    <location>
        <begin position="1"/>
        <end position="24"/>
    </location>
</feature>
<evidence type="ECO:0000256" key="2">
    <source>
        <dbReference type="SAM" id="SignalP"/>
    </source>
</evidence>
<proteinExistence type="predicted"/>
<dbReference type="AlphaFoldDB" id="A0A4Y9JVK8"/>
<dbReference type="InterPro" id="IPR011250">
    <property type="entry name" value="OMP/PagP_B-barrel"/>
</dbReference>
<organism evidence="4 5">
    <name type="scientific">Muribacter muris</name>
    <dbReference type="NCBI Taxonomy" id="67855"/>
    <lineage>
        <taxon>Bacteria</taxon>
        <taxon>Pseudomonadati</taxon>
        <taxon>Pseudomonadota</taxon>
        <taxon>Gammaproteobacteria</taxon>
        <taxon>Pasteurellales</taxon>
        <taxon>Pasteurellaceae</taxon>
        <taxon>Muribacter</taxon>
    </lineage>
</organism>